<keyword evidence="2" id="KW-1185">Reference proteome</keyword>
<accession>A0A392MKT7</accession>
<name>A0A392MKT7_9FABA</name>
<dbReference type="AlphaFoldDB" id="A0A392MKT7"/>
<dbReference type="EMBL" id="LXQA010011997">
    <property type="protein sequence ID" value="MCH87338.1"/>
    <property type="molecule type" value="Genomic_DNA"/>
</dbReference>
<comment type="caution">
    <text evidence="1">The sequence shown here is derived from an EMBL/GenBank/DDBJ whole genome shotgun (WGS) entry which is preliminary data.</text>
</comment>
<proteinExistence type="predicted"/>
<evidence type="ECO:0000313" key="1">
    <source>
        <dbReference type="EMBL" id="MCH87338.1"/>
    </source>
</evidence>
<protein>
    <submittedName>
        <fullName evidence="1">DUF674 family protein</fullName>
    </submittedName>
</protein>
<gene>
    <name evidence="1" type="ORF">A2U01_0008206</name>
</gene>
<dbReference type="Proteomes" id="UP000265520">
    <property type="component" value="Unassembled WGS sequence"/>
</dbReference>
<evidence type="ECO:0000313" key="2">
    <source>
        <dbReference type="Proteomes" id="UP000265520"/>
    </source>
</evidence>
<dbReference type="Pfam" id="PF05056">
    <property type="entry name" value="DUF674"/>
    <property type="match status" value="1"/>
</dbReference>
<sequence length="382" mass="43176">MLLNPRNSLGVYCQKMKLNIDDTGPIQSFFHCENETCKIGNMFCVSLLGNQKCICGKLLNRESPLQLSEESGFVKETSTFIVSDDLYVMPNVVGTKLDILQKQGINDLDAIDKQTVTICKKEAFDLLKLSLVSKTPMSDFIFKKEQHFGNLERRNRFEFWIGEEKEPCDEMVVKVVRRKSNEQILFVEAEENFADLVLSFLTFPLGGVLHMLKGFSFLSCIDNLYKSMLELSPDRYLLSEEVKDKLTQPTCASQFELNNQILPMRDSGYKDRNKGHKFVDPKSPISGGYTKGPLTFVVIDNLVVNPISSFNVITYLERMKVPLNDLDKRVVKIGVNEGLSILKASLTTNSALTNGLSVSIIDQFLQEQRSQSIHKRAKLGTT</sequence>
<dbReference type="PANTHER" id="PTHR33103:SF27">
    <property type="entry name" value="OS04G0594700 PROTEIN"/>
    <property type="match status" value="1"/>
</dbReference>
<dbReference type="InterPro" id="IPR007750">
    <property type="entry name" value="DUF674"/>
</dbReference>
<feature type="non-terminal residue" evidence="1">
    <location>
        <position position="382"/>
    </location>
</feature>
<dbReference type="PANTHER" id="PTHR33103">
    <property type="entry name" value="OS01G0153900 PROTEIN"/>
    <property type="match status" value="1"/>
</dbReference>
<reference evidence="1 2" key="1">
    <citation type="journal article" date="2018" name="Front. Plant Sci.">
        <title>Red Clover (Trifolium pratense) and Zigzag Clover (T. medium) - A Picture of Genomic Similarities and Differences.</title>
        <authorList>
            <person name="Dluhosova J."/>
            <person name="Istvanek J."/>
            <person name="Nedelnik J."/>
            <person name="Repkova J."/>
        </authorList>
    </citation>
    <scope>NUCLEOTIDE SEQUENCE [LARGE SCALE GENOMIC DNA]</scope>
    <source>
        <strain evidence="2">cv. 10/8</strain>
        <tissue evidence="1">Leaf</tissue>
    </source>
</reference>
<organism evidence="1 2">
    <name type="scientific">Trifolium medium</name>
    <dbReference type="NCBI Taxonomy" id="97028"/>
    <lineage>
        <taxon>Eukaryota</taxon>
        <taxon>Viridiplantae</taxon>
        <taxon>Streptophyta</taxon>
        <taxon>Embryophyta</taxon>
        <taxon>Tracheophyta</taxon>
        <taxon>Spermatophyta</taxon>
        <taxon>Magnoliopsida</taxon>
        <taxon>eudicotyledons</taxon>
        <taxon>Gunneridae</taxon>
        <taxon>Pentapetalae</taxon>
        <taxon>rosids</taxon>
        <taxon>fabids</taxon>
        <taxon>Fabales</taxon>
        <taxon>Fabaceae</taxon>
        <taxon>Papilionoideae</taxon>
        <taxon>50 kb inversion clade</taxon>
        <taxon>NPAAA clade</taxon>
        <taxon>Hologalegina</taxon>
        <taxon>IRL clade</taxon>
        <taxon>Trifolieae</taxon>
        <taxon>Trifolium</taxon>
    </lineage>
</organism>